<dbReference type="AlphaFoldDB" id="A0AAX6FF19"/>
<organism evidence="3 4">
    <name type="scientific">Iris pallida</name>
    <name type="common">Sweet iris</name>
    <dbReference type="NCBI Taxonomy" id="29817"/>
    <lineage>
        <taxon>Eukaryota</taxon>
        <taxon>Viridiplantae</taxon>
        <taxon>Streptophyta</taxon>
        <taxon>Embryophyta</taxon>
        <taxon>Tracheophyta</taxon>
        <taxon>Spermatophyta</taxon>
        <taxon>Magnoliopsida</taxon>
        <taxon>Liliopsida</taxon>
        <taxon>Asparagales</taxon>
        <taxon>Iridaceae</taxon>
        <taxon>Iridoideae</taxon>
        <taxon>Irideae</taxon>
        <taxon>Iris</taxon>
    </lineage>
</organism>
<feature type="region of interest" description="Disordered" evidence="1">
    <location>
        <begin position="284"/>
        <end position="329"/>
    </location>
</feature>
<evidence type="ECO:0000259" key="2">
    <source>
        <dbReference type="Pfam" id="PF19259"/>
    </source>
</evidence>
<dbReference type="Pfam" id="PF08284">
    <property type="entry name" value="RVP_2"/>
    <property type="match status" value="1"/>
</dbReference>
<proteinExistence type="predicted"/>
<feature type="domain" description="Ty3 transposon capsid-like protein" evidence="2">
    <location>
        <begin position="146"/>
        <end position="278"/>
    </location>
</feature>
<reference evidence="3" key="1">
    <citation type="journal article" date="2023" name="GigaByte">
        <title>Genome assembly of the bearded iris, Iris pallida Lam.</title>
        <authorList>
            <person name="Bruccoleri R.E."/>
            <person name="Oakeley E.J."/>
            <person name="Faust A.M.E."/>
            <person name="Altorfer M."/>
            <person name="Dessus-Babus S."/>
            <person name="Burckhardt D."/>
            <person name="Oertli M."/>
            <person name="Naumann U."/>
            <person name="Petersen F."/>
            <person name="Wong J."/>
        </authorList>
    </citation>
    <scope>NUCLEOTIDE SEQUENCE</scope>
    <source>
        <strain evidence="3">GSM-AAB239-AS_SAM_17_03QT</strain>
    </source>
</reference>
<dbReference type="PANTHER" id="PTHR15503">
    <property type="entry name" value="LDOC1 RELATED"/>
    <property type="match status" value="1"/>
</dbReference>
<reference evidence="3" key="2">
    <citation type="submission" date="2023-04" db="EMBL/GenBank/DDBJ databases">
        <authorList>
            <person name="Bruccoleri R.E."/>
            <person name="Oakeley E.J."/>
            <person name="Faust A.-M."/>
            <person name="Dessus-Babus S."/>
            <person name="Altorfer M."/>
            <person name="Burckhardt D."/>
            <person name="Oertli M."/>
            <person name="Naumann U."/>
            <person name="Petersen F."/>
            <person name="Wong J."/>
        </authorList>
    </citation>
    <scope>NUCLEOTIDE SEQUENCE</scope>
    <source>
        <strain evidence="3">GSM-AAB239-AS_SAM_17_03QT</strain>
        <tissue evidence="3">Leaf</tissue>
    </source>
</reference>
<evidence type="ECO:0000313" key="4">
    <source>
        <dbReference type="Proteomes" id="UP001140949"/>
    </source>
</evidence>
<dbReference type="CDD" id="cd00303">
    <property type="entry name" value="retropepsin_like"/>
    <property type="match status" value="1"/>
</dbReference>
<dbReference type="Pfam" id="PF19259">
    <property type="entry name" value="Ty3_capsid"/>
    <property type="match status" value="1"/>
</dbReference>
<dbReference type="InterPro" id="IPR045358">
    <property type="entry name" value="Ty3_capsid"/>
</dbReference>
<comment type="caution">
    <text evidence="3">The sequence shown here is derived from an EMBL/GenBank/DDBJ whole genome shotgun (WGS) entry which is preliminary data.</text>
</comment>
<name>A0AAX6FF19_IRIPA</name>
<dbReference type="InterPro" id="IPR021109">
    <property type="entry name" value="Peptidase_aspartic_dom_sf"/>
</dbReference>
<dbReference type="PANTHER" id="PTHR15503:SF22">
    <property type="entry name" value="TRANSPOSON TY3-I GAG POLYPROTEIN"/>
    <property type="match status" value="1"/>
</dbReference>
<dbReference type="Proteomes" id="UP001140949">
    <property type="component" value="Unassembled WGS sequence"/>
</dbReference>
<dbReference type="EMBL" id="JANAVB010029617">
    <property type="protein sequence ID" value="KAJ6814803.1"/>
    <property type="molecule type" value="Genomic_DNA"/>
</dbReference>
<accession>A0AAX6FF19</accession>
<dbReference type="InterPro" id="IPR032567">
    <property type="entry name" value="RTL1-rel"/>
</dbReference>
<feature type="compositionally biased region" description="Polar residues" evidence="1">
    <location>
        <begin position="290"/>
        <end position="300"/>
    </location>
</feature>
<feature type="compositionally biased region" description="Polar residues" evidence="1">
    <location>
        <begin position="307"/>
        <end position="323"/>
    </location>
</feature>
<protein>
    <recommendedName>
        <fullName evidence="2">Ty3 transposon capsid-like protein domain-containing protein</fullName>
    </recommendedName>
</protein>
<feature type="region of interest" description="Disordered" evidence="1">
    <location>
        <begin position="1"/>
        <end position="39"/>
    </location>
</feature>
<keyword evidence="4" id="KW-1185">Reference proteome</keyword>
<evidence type="ECO:0000313" key="3">
    <source>
        <dbReference type="EMBL" id="KAJ6814803.1"/>
    </source>
</evidence>
<sequence>MANNLVPEPLLDSVGEAPAAEERSSSCHGSRHGSPVGQSMEGKFQLLSDRFVRVLEEFARSGKQTEVGSPAQVGSPNHQTYNPNPSFQPPALGTHPHINPPLAPTHGGNPWGTTPVASMGLRLKIPDFDGSTEVEEWLLRVTRYFNYYDVPEGDRVRVCSVQMKGAAAYWFDWLSKVRGGTMSWEEFCQAVKLEFTDHVTDLKLLKQDGTVPDYNARFQKLSKRIQGTNETCPIRRYIGGLKEELRYEVQIASPPTLPAAMQLARLYEAKMLALRKSCKNNTYTGKGVSSLGQPPTQANETAKKSSYAPTNTRPTSTISPSDQEPTEGQEILHDEDASGTFAIPLQALSGVARHSTMKLRGTLHGKPVLILVGSGSTHSFIDSKFGERIGLTKDEDRAFEVTVANGDKLCSEGLSNGVIIECQGKEILVNLLHLPITGCQIVLGANWLSTLGDIVWNFKKLTMRFDKNGAVQQFQGIQTPPNNKIHILQ</sequence>
<evidence type="ECO:0000256" key="1">
    <source>
        <dbReference type="SAM" id="MobiDB-lite"/>
    </source>
</evidence>
<dbReference type="Gene3D" id="2.40.70.10">
    <property type="entry name" value="Acid Proteases"/>
    <property type="match status" value="1"/>
</dbReference>
<dbReference type="SUPFAM" id="SSF50630">
    <property type="entry name" value="Acid proteases"/>
    <property type="match status" value="1"/>
</dbReference>
<gene>
    <name evidence="3" type="ORF">M6B38_138335</name>
</gene>